<evidence type="ECO:0000313" key="2">
    <source>
        <dbReference type="EMBL" id="CRY67624.1"/>
    </source>
</evidence>
<dbReference type="Proteomes" id="UP000045840">
    <property type="component" value="Unassembled WGS sequence"/>
</dbReference>
<reference evidence="4" key="2">
    <citation type="submission" date="2015-03" db="EMBL/GenBank/DDBJ databases">
        <authorList>
            <consortium name="Pathogen Informatics"/>
        </authorList>
    </citation>
    <scope>NUCLEOTIDE SEQUENCE [LARGE SCALE GENOMIC DNA]</scope>
    <source>
        <strain evidence="4">A125KOH2</strain>
    </source>
</reference>
<dbReference type="OrthoDB" id="6481187at2"/>
<gene>
    <name evidence="1" type="ORF">ERS008529_01294</name>
    <name evidence="2" type="ORF">ERS137968_02705</name>
</gene>
<evidence type="ECO:0000313" key="3">
    <source>
        <dbReference type="Proteomes" id="UP000044625"/>
    </source>
</evidence>
<protein>
    <submittedName>
        <fullName evidence="1">Uncharacterized protein</fullName>
    </submittedName>
</protein>
<sequence length="98" mass="11167">MKLLILGGIIFYPCLSYTVLTIEPDKNDRAFSLTKIEIPAKKVSSECKSDSAKERHCRYQLNDYRTKKDSEIGCATNKNEIHSKYNNLSNDFIGDVCN</sequence>
<reference evidence="1" key="1">
    <citation type="submission" date="2015-03" db="EMBL/GenBank/DDBJ databases">
        <authorList>
            <person name="Murphy D."/>
        </authorList>
    </citation>
    <scope>NUCLEOTIDE SEQUENCE [LARGE SCALE GENOMIC DNA]</scope>
    <source>
        <strain evidence="1">A125KOH2</strain>
    </source>
</reference>
<dbReference type="STRING" id="1288385.ERS137968_02705"/>
<evidence type="ECO:0000313" key="4">
    <source>
        <dbReference type="Proteomes" id="UP000045840"/>
    </source>
</evidence>
<name>A0A0T9P583_9GAMM</name>
<dbReference type="Proteomes" id="UP000044625">
    <property type="component" value="Unassembled WGS sequence"/>
</dbReference>
<dbReference type="EMBL" id="CQAZ01000009">
    <property type="protein sequence ID" value="CNH46115.1"/>
    <property type="molecule type" value="Genomic_DNA"/>
</dbReference>
<accession>A0A0T9P583</accession>
<evidence type="ECO:0000313" key="1">
    <source>
        <dbReference type="EMBL" id="CNH46115.1"/>
    </source>
</evidence>
<keyword evidence="3" id="KW-1185">Reference proteome</keyword>
<dbReference type="EMBL" id="CWJL01000013">
    <property type="protein sequence ID" value="CRY67624.1"/>
    <property type="molecule type" value="Genomic_DNA"/>
</dbReference>
<proteinExistence type="predicted"/>
<organism evidence="1 4">
    <name type="scientific">Yersinia pekkanenii</name>
    <dbReference type="NCBI Taxonomy" id="1288385"/>
    <lineage>
        <taxon>Bacteria</taxon>
        <taxon>Pseudomonadati</taxon>
        <taxon>Pseudomonadota</taxon>
        <taxon>Gammaproteobacteria</taxon>
        <taxon>Enterobacterales</taxon>
        <taxon>Yersiniaceae</taxon>
        <taxon>Yersinia</taxon>
    </lineage>
</organism>
<dbReference type="RefSeq" id="WP_049611496.1">
    <property type="nucleotide sequence ID" value="NZ_CAWMMU010000013.1"/>
</dbReference>
<reference evidence="2 3" key="3">
    <citation type="submission" date="2015-03" db="EMBL/GenBank/DDBJ databases">
        <authorList>
            <consortium name="Pathogen Informatics"/>
            <person name="Murphy D."/>
        </authorList>
    </citation>
    <scope>NUCLEOTIDE SEQUENCE [LARGE SCALE GENOMIC DNA]</scope>
    <source>
        <strain evidence="2">Type strain: CIP110230</strain>
        <strain evidence="3">type strain: CIP110230</strain>
    </source>
</reference>
<dbReference type="AlphaFoldDB" id="A0A0T9P583"/>